<gene>
    <name evidence="1" type="ORF">RPIT_06105</name>
</gene>
<sequence length="118" mass="12412">MKRLVPIALDLTAVVVFAVIGRASHGLDPLGVVSTAWPFLAACLIAWVALGALGNDGRGARAAIIVWLTTLLAGMALRIASGDTAAPAFFIVATLFLGGAFGGWRVVDLLRRRRYRPA</sequence>
<dbReference type="Pfam" id="PF11255">
    <property type="entry name" value="DUF3054"/>
    <property type="match status" value="1"/>
</dbReference>
<dbReference type="OrthoDB" id="3698172at2"/>
<protein>
    <submittedName>
        <fullName evidence="1">Uncharacterized protein</fullName>
    </submittedName>
</protein>
<dbReference type="InterPro" id="IPR021414">
    <property type="entry name" value="DUF3054"/>
</dbReference>
<evidence type="ECO:0000313" key="2">
    <source>
        <dbReference type="Proteomes" id="UP000188324"/>
    </source>
</evidence>
<dbReference type="EMBL" id="CP019605">
    <property type="protein sequence ID" value="AQP44438.1"/>
    <property type="molecule type" value="Genomic_DNA"/>
</dbReference>
<dbReference type="AlphaFoldDB" id="A0A1Q2CEB1"/>
<evidence type="ECO:0000313" key="1">
    <source>
        <dbReference type="EMBL" id="AQP44438.1"/>
    </source>
</evidence>
<accession>A0A1Q2CEB1</accession>
<reference evidence="1 2" key="1">
    <citation type="journal article" date="2016" name="Int. J. Syst. Evol. Microbiol.">
        <title>Tessaracoccus flavus sp. nov., isolated from the drainage system of a lindane-producing factory.</title>
        <authorList>
            <person name="Kumari R."/>
            <person name="Singh P."/>
            <person name="Schumann P."/>
            <person name="Lal R."/>
        </authorList>
    </citation>
    <scope>NUCLEOTIDE SEQUENCE [LARGE SCALE GENOMIC DNA]</scope>
    <source>
        <strain evidence="1 2">RP1T</strain>
    </source>
</reference>
<dbReference type="STRING" id="1610493.RPIT_06105"/>
<organism evidence="1 2">
    <name type="scientific">Tessaracoccus flavus</name>
    <dbReference type="NCBI Taxonomy" id="1610493"/>
    <lineage>
        <taxon>Bacteria</taxon>
        <taxon>Bacillati</taxon>
        <taxon>Actinomycetota</taxon>
        <taxon>Actinomycetes</taxon>
        <taxon>Propionibacteriales</taxon>
        <taxon>Propionibacteriaceae</taxon>
        <taxon>Tessaracoccus</taxon>
    </lineage>
</organism>
<dbReference type="Proteomes" id="UP000188324">
    <property type="component" value="Chromosome"/>
</dbReference>
<name>A0A1Q2CEB1_9ACTN</name>
<dbReference type="RefSeq" id="WP_077341588.1">
    <property type="nucleotide sequence ID" value="NZ_CP019605.1"/>
</dbReference>
<proteinExistence type="predicted"/>
<keyword evidence="2" id="KW-1185">Reference proteome</keyword>
<dbReference type="KEGG" id="tfl:RPIT_06105"/>